<feature type="transmembrane region" description="Helical" evidence="13">
    <location>
        <begin position="726"/>
        <end position="746"/>
    </location>
</feature>
<dbReference type="Gene3D" id="3.30.260.10">
    <property type="entry name" value="TCP-1-like chaperonin intermediate domain"/>
    <property type="match status" value="1"/>
</dbReference>
<dbReference type="InterPro" id="IPR001844">
    <property type="entry name" value="Cpn60/GroEL"/>
</dbReference>
<evidence type="ECO:0000313" key="14">
    <source>
        <dbReference type="EMBL" id="CAE6026680.1"/>
    </source>
</evidence>
<feature type="transmembrane region" description="Helical" evidence="13">
    <location>
        <begin position="824"/>
        <end position="843"/>
    </location>
</feature>
<keyword evidence="15" id="KW-1185">Reference proteome</keyword>
<sequence>MYRLVTNVASKARIARNCTSQIGSRLNSTRNYAAKDIRFGVEARALILKGVEDLADAVKVTMGPKGRNVIIEQSWGAPKVTKDGVTVAKSIEFKDRIKNVGASLVKQVANATNDVAGDGTTCATVLTRAIFTEGCKSVAAGMNAMDLRRGIKLAVDTVVTNLQSRARMISTSEEIAQVGTISANGDREIGELIAKAMETVGKEGVITIQDGKTLFNELEVVEGMKIDRGYISPYFITNPKTQKCELEDPLILIHEKKISNINAMVKVLELALKKQRPLLIVAEDVESDALATLILNKLRAGIKVCAVKAPGFGENRKANLHDLAALTGAQVITEELGMNLDNIDLSMFGNCKKITVSKDDTVVLDGAGDKQAIGERCEQIRSMVEASTSDYDKEKLQERLAKLSGGVAVLKIGGASETEVSEKKDRVTDALNATKAAVEEGIVPGGGVALLYASKELDKLSTANFDQKIGVQIIQNALKTPVYTIASNAGVEGAVIVGKLLEQDNPDLGYDAAKGEYVDMVKAGIIDPLKVIRTALVDAASVSSLLTTTEAVVTEIPTKEVVSPGMGGGMGGMGVEAATRTRPLQINPGDLEAAHLDELIREIEQRSLFYYQEKNKSLRARYVYGTIFLIINLCAWFIRDYAQKALALLPYVSSCGPEGSHCFHTLGVLRIFYFIMFLSTWNTMKLHEAQNSWHSDNWIFKFFLLVLVTVASFFIPQLYIQIYGEIARVGAGIFLGLQLVSVIEFITWWNNYWMPHDQSKQSCSFGLVMSIVFYIGSVCGIAVMYYFYAASTACGLNMFFISWTVVLLIVMMVMSLHSKVKNRGLLSSGIMASYIVFLCWSAIRSEPSHTKCNAHTQNGHTDWTTVLSFLIAIVAIVMATFSTGIDSESFRFEFRKDEAKEEDDIPYSYGFFHLVFSLGAMYFAMLFISWNLSHSPQKWSIDVGWTSTWVKIVNEWFAAAIYLWKLIGPIVRQPRVHEQPQPTAAEVDR</sequence>
<evidence type="ECO:0000256" key="3">
    <source>
        <dbReference type="ARBA" id="ARBA00006665"/>
    </source>
</evidence>
<dbReference type="FunFam" id="1.10.560.10:FF:000001">
    <property type="entry name" value="60 kDa chaperonin"/>
    <property type="match status" value="1"/>
</dbReference>
<dbReference type="GO" id="GO:0140662">
    <property type="term" value="F:ATP-dependent protein folding chaperone"/>
    <property type="evidence" value="ECO:0007669"/>
    <property type="project" value="InterPro"/>
</dbReference>
<comment type="similarity">
    <text evidence="3">Belongs to the TDE1 family.</text>
</comment>
<gene>
    <name evidence="14" type="ORF">AARE701A_LOCUS10381</name>
</gene>
<dbReference type="InterPro" id="IPR027413">
    <property type="entry name" value="GROEL-like_equatorial_sf"/>
</dbReference>
<dbReference type="InterPro" id="IPR002423">
    <property type="entry name" value="Cpn60/GroEL/TCP-1"/>
</dbReference>
<feature type="transmembrane region" description="Helical" evidence="13">
    <location>
        <begin position="906"/>
        <end position="928"/>
    </location>
</feature>
<dbReference type="NCBIfam" id="NF009488">
    <property type="entry name" value="PRK12850.1"/>
    <property type="match status" value="1"/>
</dbReference>
<evidence type="ECO:0000313" key="15">
    <source>
        <dbReference type="Proteomes" id="UP000682877"/>
    </source>
</evidence>
<evidence type="ECO:0000256" key="4">
    <source>
        <dbReference type="ARBA" id="ARBA00022692"/>
    </source>
</evidence>
<evidence type="ECO:0000256" key="7">
    <source>
        <dbReference type="ARBA" id="ARBA00022946"/>
    </source>
</evidence>
<protein>
    <submittedName>
        <fullName evidence="14">Uncharacterized protein</fullName>
    </submittedName>
</protein>
<evidence type="ECO:0000256" key="5">
    <source>
        <dbReference type="ARBA" id="ARBA00022741"/>
    </source>
</evidence>
<feature type="transmembrane region" description="Helical" evidence="13">
    <location>
        <begin position="622"/>
        <end position="638"/>
    </location>
</feature>
<dbReference type="CDD" id="cd03344">
    <property type="entry name" value="GroEL"/>
    <property type="match status" value="1"/>
</dbReference>
<evidence type="ECO:0000256" key="13">
    <source>
        <dbReference type="SAM" id="Phobius"/>
    </source>
</evidence>
<feature type="transmembrane region" description="Helical" evidence="13">
    <location>
        <begin position="863"/>
        <end position="885"/>
    </location>
</feature>
<dbReference type="GO" id="GO:0042026">
    <property type="term" value="P:protein refolding"/>
    <property type="evidence" value="ECO:0007669"/>
    <property type="project" value="InterPro"/>
</dbReference>
<dbReference type="GO" id="GO:0005524">
    <property type="term" value="F:ATP binding"/>
    <property type="evidence" value="ECO:0007669"/>
    <property type="project" value="UniProtKB-KW"/>
</dbReference>
<feature type="transmembrane region" description="Helical" evidence="13">
    <location>
        <begin position="658"/>
        <end position="678"/>
    </location>
</feature>
<accession>A0A8S2A6M8</accession>
<dbReference type="GO" id="GO:0016020">
    <property type="term" value="C:membrane"/>
    <property type="evidence" value="ECO:0007669"/>
    <property type="project" value="UniProtKB-SubCell"/>
</dbReference>
<dbReference type="Pfam" id="PF03348">
    <property type="entry name" value="Serinc"/>
    <property type="match status" value="2"/>
</dbReference>
<feature type="transmembrane region" description="Helical" evidence="13">
    <location>
        <begin position="800"/>
        <end position="817"/>
    </location>
</feature>
<dbReference type="Pfam" id="PF00118">
    <property type="entry name" value="Cpn60_TCP1"/>
    <property type="match status" value="1"/>
</dbReference>
<feature type="transmembrane region" description="Helical" evidence="13">
    <location>
        <begin position="698"/>
        <end position="720"/>
    </location>
</feature>
<evidence type="ECO:0000256" key="2">
    <source>
        <dbReference type="ARBA" id="ARBA00006607"/>
    </source>
</evidence>
<dbReference type="EMBL" id="LR999454">
    <property type="protein sequence ID" value="CAE6026680.1"/>
    <property type="molecule type" value="Genomic_DNA"/>
</dbReference>
<dbReference type="InterPro" id="IPR005016">
    <property type="entry name" value="TDE1/TMS"/>
</dbReference>
<dbReference type="InterPro" id="IPR027409">
    <property type="entry name" value="GroEL-like_apical_dom_sf"/>
</dbReference>
<organism evidence="14 15">
    <name type="scientific">Arabidopsis arenosa</name>
    <name type="common">Sand rock-cress</name>
    <name type="synonym">Cardaminopsis arenosa</name>
    <dbReference type="NCBI Taxonomy" id="38785"/>
    <lineage>
        <taxon>Eukaryota</taxon>
        <taxon>Viridiplantae</taxon>
        <taxon>Streptophyta</taxon>
        <taxon>Embryophyta</taxon>
        <taxon>Tracheophyta</taxon>
        <taxon>Spermatophyta</taxon>
        <taxon>Magnoliopsida</taxon>
        <taxon>eudicotyledons</taxon>
        <taxon>Gunneridae</taxon>
        <taxon>Pentapetalae</taxon>
        <taxon>rosids</taxon>
        <taxon>malvids</taxon>
        <taxon>Brassicales</taxon>
        <taxon>Brassicaceae</taxon>
        <taxon>Camelineae</taxon>
        <taxon>Arabidopsis</taxon>
    </lineage>
</organism>
<name>A0A8S2A6M8_ARAAE</name>
<comment type="similarity">
    <text evidence="2 12">Belongs to the chaperonin (HSP60) family.</text>
</comment>
<dbReference type="PROSITE" id="PS00296">
    <property type="entry name" value="CHAPERONINS_CPN60"/>
    <property type="match status" value="1"/>
</dbReference>
<comment type="subcellular location">
    <subcellularLocation>
        <location evidence="1">Membrane</location>
        <topology evidence="1">Multi-pass membrane protein</topology>
    </subcellularLocation>
</comment>
<evidence type="ECO:0000256" key="8">
    <source>
        <dbReference type="ARBA" id="ARBA00022989"/>
    </source>
</evidence>
<dbReference type="SUPFAM" id="SSF48592">
    <property type="entry name" value="GroEL equatorial domain-like"/>
    <property type="match status" value="1"/>
</dbReference>
<dbReference type="NCBIfam" id="NF009489">
    <property type="entry name" value="PRK12851.1"/>
    <property type="match status" value="1"/>
</dbReference>
<keyword evidence="5" id="KW-0547">Nucleotide-binding</keyword>
<evidence type="ECO:0000256" key="11">
    <source>
        <dbReference type="ARBA" id="ARBA00025467"/>
    </source>
</evidence>
<evidence type="ECO:0000256" key="12">
    <source>
        <dbReference type="RuleBase" id="RU000418"/>
    </source>
</evidence>
<comment type="function">
    <text evidence="11">Implicated in mitochondrial protein import and macromolecular assembly. May facilitate the correct folding of imported proteins. May also prevent misfolding and promote the refolding and proper assembly of unfolded polypeptides generated under stress conditions in the mitochondrial matrix.</text>
</comment>
<evidence type="ECO:0000256" key="9">
    <source>
        <dbReference type="ARBA" id="ARBA00023136"/>
    </source>
</evidence>
<dbReference type="AlphaFoldDB" id="A0A8S2A6M8"/>
<dbReference type="PRINTS" id="PR00298">
    <property type="entry name" value="CHAPERONIN60"/>
</dbReference>
<keyword evidence="4 13" id="KW-0812">Transmembrane</keyword>
<dbReference type="NCBIfam" id="NF000592">
    <property type="entry name" value="PRK00013.1"/>
    <property type="match status" value="1"/>
</dbReference>
<dbReference type="InterPro" id="IPR027410">
    <property type="entry name" value="TCP-1-like_intermed_sf"/>
</dbReference>
<keyword evidence="10" id="KW-0143">Chaperone</keyword>
<evidence type="ECO:0000256" key="10">
    <source>
        <dbReference type="ARBA" id="ARBA00023186"/>
    </source>
</evidence>
<dbReference type="NCBIfam" id="TIGR02348">
    <property type="entry name" value="GroEL"/>
    <property type="match status" value="1"/>
</dbReference>
<dbReference type="InterPro" id="IPR018370">
    <property type="entry name" value="Chaperonin_Cpn60_CS"/>
</dbReference>
<dbReference type="NCBIfam" id="NF009487">
    <property type="entry name" value="PRK12849.1"/>
    <property type="match status" value="1"/>
</dbReference>
<keyword evidence="6" id="KW-0067">ATP-binding</keyword>
<dbReference type="FunFam" id="3.50.7.10:FF:000001">
    <property type="entry name" value="60 kDa chaperonin"/>
    <property type="match status" value="1"/>
</dbReference>
<reference evidence="14" key="1">
    <citation type="submission" date="2021-01" db="EMBL/GenBank/DDBJ databases">
        <authorList>
            <person name="Bezrukov I."/>
        </authorList>
    </citation>
    <scope>NUCLEOTIDE SEQUENCE</scope>
</reference>
<keyword evidence="8 13" id="KW-1133">Transmembrane helix</keyword>
<feature type="transmembrane region" description="Helical" evidence="13">
    <location>
        <begin position="767"/>
        <end position="788"/>
    </location>
</feature>
<keyword evidence="9 13" id="KW-0472">Membrane</keyword>
<proteinExistence type="inferred from homology"/>
<dbReference type="Gene3D" id="3.50.7.10">
    <property type="entry name" value="GroEL"/>
    <property type="match status" value="1"/>
</dbReference>
<keyword evidence="7" id="KW-0809">Transit peptide</keyword>
<dbReference type="SUPFAM" id="SSF54849">
    <property type="entry name" value="GroEL-intermediate domain like"/>
    <property type="match status" value="1"/>
</dbReference>
<evidence type="ECO:0000256" key="6">
    <source>
        <dbReference type="ARBA" id="ARBA00022840"/>
    </source>
</evidence>
<dbReference type="Proteomes" id="UP000682877">
    <property type="component" value="Chromosome 4"/>
</dbReference>
<dbReference type="SUPFAM" id="SSF52029">
    <property type="entry name" value="GroEL apical domain-like"/>
    <property type="match status" value="1"/>
</dbReference>
<dbReference type="Gene3D" id="1.10.560.10">
    <property type="entry name" value="GroEL-like equatorial domain"/>
    <property type="match status" value="1"/>
</dbReference>
<evidence type="ECO:0000256" key="1">
    <source>
        <dbReference type="ARBA" id="ARBA00004141"/>
    </source>
</evidence>
<dbReference type="PANTHER" id="PTHR45633">
    <property type="entry name" value="60 KDA HEAT SHOCK PROTEIN, MITOCHONDRIAL"/>
    <property type="match status" value="1"/>
</dbReference>
<dbReference type="HAMAP" id="MF_00600">
    <property type="entry name" value="CH60"/>
    <property type="match status" value="1"/>
</dbReference>